<dbReference type="AlphaFoldDB" id="A0A918RKV9"/>
<reference evidence="3" key="1">
    <citation type="journal article" date="2014" name="Int. J. Syst. Evol. Microbiol.">
        <title>Complete genome sequence of Corynebacterium casei LMG S-19264T (=DSM 44701T), isolated from a smear-ripened cheese.</title>
        <authorList>
            <consortium name="US DOE Joint Genome Institute (JGI-PGF)"/>
            <person name="Walter F."/>
            <person name="Albersmeier A."/>
            <person name="Kalinowski J."/>
            <person name="Ruckert C."/>
        </authorList>
    </citation>
    <scope>NUCLEOTIDE SEQUENCE</scope>
    <source>
        <strain evidence="3">KCTC 12711</strain>
    </source>
</reference>
<reference evidence="3" key="2">
    <citation type="submission" date="2020-09" db="EMBL/GenBank/DDBJ databases">
        <authorList>
            <person name="Sun Q."/>
            <person name="Kim S."/>
        </authorList>
    </citation>
    <scope>NUCLEOTIDE SEQUENCE</scope>
    <source>
        <strain evidence="3">KCTC 12711</strain>
    </source>
</reference>
<dbReference type="FunFam" id="3.30.450.40:FF:000008">
    <property type="entry name" value="GAF domain-containing proteins"/>
    <property type="match status" value="1"/>
</dbReference>
<sequence length="150" mass="16286">MTDSNFSLLLKQLEALLDGESDYIANAANMSSLIYNNLPDLNWVGFYFLREGELVLGPFNGQPACTRIPNGQGVCGTAFASQETQRVDDVHLFAGHIACDAASESEVVVPFKTDKIAGVFDIDSPVKARFSDAEQSFFEAAVAIYVRGLI</sequence>
<dbReference type="InterPro" id="IPR000614">
    <property type="entry name" value="FRMsr_CS"/>
</dbReference>
<dbReference type="PROSITE" id="PS01320">
    <property type="entry name" value="UPF0067"/>
    <property type="match status" value="1"/>
</dbReference>
<feature type="domain" description="GAF" evidence="2">
    <location>
        <begin position="45"/>
        <end position="142"/>
    </location>
</feature>
<dbReference type="InterPro" id="IPR051330">
    <property type="entry name" value="Phosphatase_reg/MetRdx"/>
</dbReference>
<organism evidence="3 4">
    <name type="scientific">Arenicella chitinivorans</name>
    <dbReference type="NCBI Taxonomy" id="1329800"/>
    <lineage>
        <taxon>Bacteria</taxon>
        <taxon>Pseudomonadati</taxon>
        <taxon>Pseudomonadota</taxon>
        <taxon>Gammaproteobacteria</taxon>
        <taxon>Arenicellales</taxon>
        <taxon>Arenicellaceae</taxon>
        <taxon>Arenicella</taxon>
    </lineage>
</organism>
<comment type="similarity">
    <text evidence="1">Belongs to the free Met sulfoxide reductase family.</text>
</comment>
<protein>
    <submittedName>
        <fullName evidence="3">Protein YtsP</fullName>
    </submittedName>
</protein>
<proteinExistence type="inferred from homology"/>
<dbReference type="Pfam" id="PF01590">
    <property type="entry name" value="GAF"/>
    <property type="match status" value="1"/>
</dbReference>
<dbReference type="InterPro" id="IPR003018">
    <property type="entry name" value="GAF"/>
</dbReference>
<dbReference type="EMBL" id="BMXA01000001">
    <property type="protein sequence ID" value="GHA02100.1"/>
    <property type="molecule type" value="Genomic_DNA"/>
</dbReference>
<dbReference type="SUPFAM" id="SSF55781">
    <property type="entry name" value="GAF domain-like"/>
    <property type="match status" value="1"/>
</dbReference>
<dbReference type="Gene3D" id="3.30.450.40">
    <property type="match status" value="1"/>
</dbReference>
<accession>A0A918RKV9</accession>
<keyword evidence="4" id="KW-1185">Reference proteome</keyword>
<comment type="caution">
    <text evidence="3">The sequence shown here is derived from an EMBL/GenBank/DDBJ whole genome shotgun (WGS) entry which is preliminary data.</text>
</comment>
<dbReference type="Proteomes" id="UP000614811">
    <property type="component" value="Unassembled WGS sequence"/>
</dbReference>
<dbReference type="GO" id="GO:0033745">
    <property type="term" value="F:L-methionine-(R)-S-oxide reductase activity"/>
    <property type="evidence" value="ECO:0007669"/>
    <property type="project" value="TreeGrafter"/>
</dbReference>
<dbReference type="PANTHER" id="PTHR21021">
    <property type="entry name" value="GAF/PUTATIVE CYTOSKELETAL PROTEIN"/>
    <property type="match status" value="1"/>
</dbReference>
<evidence type="ECO:0000259" key="2">
    <source>
        <dbReference type="Pfam" id="PF01590"/>
    </source>
</evidence>
<dbReference type="InterPro" id="IPR029016">
    <property type="entry name" value="GAF-like_dom_sf"/>
</dbReference>
<name>A0A918RKV9_9GAMM</name>
<dbReference type="GO" id="GO:0005829">
    <property type="term" value="C:cytosol"/>
    <property type="evidence" value="ECO:0007669"/>
    <property type="project" value="TreeGrafter"/>
</dbReference>
<dbReference type="PANTHER" id="PTHR21021:SF15">
    <property type="entry name" value="FREE METHIONINE-R-SULFOXIDE REDUCTASE"/>
    <property type="match status" value="1"/>
</dbReference>
<evidence type="ECO:0000313" key="3">
    <source>
        <dbReference type="EMBL" id="GHA02100.1"/>
    </source>
</evidence>
<gene>
    <name evidence="3" type="primary">ytsP</name>
    <name evidence="3" type="ORF">GCM10008090_09200</name>
</gene>
<evidence type="ECO:0000313" key="4">
    <source>
        <dbReference type="Proteomes" id="UP000614811"/>
    </source>
</evidence>
<evidence type="ECO:0000256" key="1">
    <source>
        <dbReference type="ARBA" id="ARBA00038454"/>
    </source>
</evidence>
<dbReference type="RefSeq" id="WP_189398811.1">
    <property type="nucleotide sequence ID" value="NZ_BMXA01000001.1"/>
</dbReference>